<dbReference type="AlphaFoldDB" id="A0A376BK57"/>
<keyword evidence="2" id="KW-1185">Reference proteome</keyword>
<dbReference type="Proteomes" id="UP000254209">
    <property type="component" value="Unassembled WGS sequence"/>
</dbReference>
<proteinExistence type="predicted"/>
<evidence type="ECO:0000313" key="2">
    <source>
        <dbReference type="Proteomes" id="UP000254209"/>
    </source>
</evidence>
<dbReference type="EMBL" id="UFSO01000002">
    <property type="protein sequence ID" value="SSY70099.1"/>
    <property type="molecule type" value="Genomic_DNA"/>
</dbReference>
<sequence length="87" mass="10235">MTHSFYLTWNDDEFVIEEAQEIVDKNFFENDFSDTPISIEKKNLLRQATQRIEFSGDGDLDMNYFNEMLFIFGELEKVSDIVILNIG</sequence>
<dbReference type="STRING" id="1120980.GCA_000745955_01700"/>
<evidence type="ECO:0000313" key="1">
    <source>
        <dbReference type="EMBL" id="SSY70099.1"/>
    </source>
</evidence>
<dbReference type="RefSeq" id="WP_034293715.1">
    <property type="nucleotide sequence ID" value="NZ_CP091519.2"/>
</dbReference>
<accession>A0A376BK57</accession>
<gene>
    <name evidence="1" type="ORF">NCTC10283_00163</name>
</gene>
<reference evidence="1 2" key="1">
    <citation type="submission" date="2018-06" db="EMBL/GenBank/DDBJ databases">
        <authorList>
            <consortium name="Pathogen Informatics"/>
            <person name="Doyle S."/>
        </authorList>
    </citation>
    <scope>NUCLEOTIDE SEQUENCE [LARGE SCALE GENOMIC DNA]</scope>
    <source>
        <strain evidence="1 2">NCTC10283</strain>
    </source>
</reference>
<organism evidence="1 2">
    <name type="scientific">Alysiella crassa</name>
    <dbReference type="NCBI Taxonomy" id="153491"/>
    <lineage>
        <taxon>Bacteria</taxon>
        <taxon>Pseudomonadati</taxon>
        <taxon>Pseudomonadota</taxon>
        <taxon>Betaproteobacteria</taxon>
        <taxon>Neisseriales</taxon>
        <taxon>Neisseriaceae</taxon>
        <taxon>Alysiella</taxon>
    </lineage>
</organism>
<name>A0A376BK57_9NEIS</name>
<protein>
    <submittedName>
        <fullName evidence="1">Uncharacterized protein</fullName>
    </submittedName>
</protein>
<dbReference type="OrthoDB" id="987125at2"/>